<feature type="binding site" evidence="8">
    <location>
        <position position="66"/>
    </location>
    <ligand>
        <name>[4Fe-4S] cluster</name>
        <dbReference type="ChEBI" id="CHEBI:49883"/>
        <label>1</label>
    </ligand>
</feature>
<dbReference type="GO" id="GO:0005524">
    <property type="term" value="F:ATP binding"/>
    <property type="evidence" value="ECO:0007669"/>
    <property type="project" value="UniProtKB-KW"/>
</dbReference>
<evidence type="ECO:0000256" key="6">
    <source>
        <dbReference type="ARBA" id="ARBA00023004"/>
    </source>
</evidence>
<keyword evidence="4 8" id="KW-0547">Nucleotide-binding</keyword>
<evidence type="ECO:0000256" key="4">
    <source>
        <dbReference type="ARBA" id="ARBA00022741"/>
    </source>
</evidence>
<feature type="binding site" evidence="8">
    <location>
        <begin position="102"/>
        <end position="109"/>
    </location>
    <ligand>
        <name>ATP</name>
        <dbReference type="ChEBI" id="CHEBI:30616"/>
    </ligand>
</feature>
<evidence type="ECO:0000313" key="10">
    <source>
        <dbReference type="Proteomes" id="UP000243052"/>
    </source>
</evidence>
<keyword evidence="1 8" id="KW-0004">4Fe-4S</keyword>
<feature type="binding site" evidence="8">
    <location>
        <position position="278"/>
    </location>
    <ligand>
        <name>[4Fe-4S] cluster</name>
        <dbReference type="ChEBI" id="CHEBI:49883"/>
        <label>2</label>
        <note>ligand shared with heterodimeric partner</note>
    </ligand>
</feature>
<comment type="function">
    <text evidence="8">Component of the cytosolic iron-sulfur (Fe/S) protein assembly (CIA) machinery. Required for maturation of extramitochondrial Fe-S proteins. The NBP35-CFD1 heterotetramer forms a Fe-S scaffold complex, mediating the de novo assembly of an Fe-S cluster and its transfer to target apoproteins. Required for biogenesis and export of both ribosomal subunits, which may reflect a role in assembly of the Fe/S clusters in RLI1, a protein which performs rRNA processing and ribosome export.</text>
</comment>
<evidence type="ECO:0000256" key="1">
    <source>
        <dbReference type="ARBA" id="ARBA00022485"/>
    </source>
</evidence>
<dbReference type="InterPro" id="IPR019591">
    <property type="entry name" value="Mrp/NBP35_ATP-bd"/>
</dbReference>
<keyword evidence="6 8" id="KW-0408">Iron</keyword>
<sequence length="350" mass="38149">MHCRKMRKPLQTLVITNNTHILKRAKRTMTKVLEDLPDYQLKAEAPEHCPGPESENAGKGSACEGCANKEICESLPKGPDPDIPIITERLANVKHKLLVLSGKGGVGKSTFSAMLSWALSADEDMQVGAMDLDICGPSLPRMFGCNNETVHESNEGWTPVYVADNLAVMSIQFMLPDDDSAVIWRGSKKNALIKKFLKDVYWDELDYLIIDTPPGTSDEHIAINKCLKDSNIDGALVVTTPQEVALLDVRKEIDFCRKAGIKILGLVENMSGFVCPSCKVESSIFKPTTGGGKALCEELGIKFLGSVPLDPRIRICCDKGSSFLDMYPNSPASTAILDVVESLQHAVGDI</sequence>
<name>A0A109V047_9SACH</name>
<dbReference type="PANTHER" id="PTHR23264:SF35">
    <property type="entry name" value="CYTOSOLIC FE-S CLUSTER ASSEMBLY FACTOR NUBP1"/>
    <property type="match status" value="1"/>
</dbReference>
<dbReference type="InterPro" id="IPR000808">
    <property type="entry name" value="Mrp-like_CS"/>
</dbReference>
<dbReference type="EMBL" id="CP014245">
    <property type="protein sequence ID" value="AMD21333.1"/>
    <property type="molecule type" value="Genomic_DNA"/>
</dbReference>
<dbReference type="OrthoDB" id="1741334at2759"/>
<gene>
    <name evidence="8" type="primary">NBP35</name>
    <name evidence="9" type="ORF">AW171_hschr53279</name>
</gene>
<accession>A0A109V047</accession>
<keyword evidence="7 8" id="KW-0411">Iron-sulfur</keyword>
<dbReference type="GO" id="GO:0051539">
    <property type="term" value="F:4 iron, 4 sulfur cluster binding"/>
    <property type="evidence" value="ECO:0007669"/>
    <property type="project" value="UniProtKB-UniRule"/>
</dbReference>
<feature type="binding site" evidence="8">
    <location>
        <position position="63"/>
    </location>
    <ligand>
        <name>[4Fe-4S] cluster</name>
        <dbReference type="ChEBI" id="CHEBI:49883"/>
        <label>1</label>
    </ligand>
</feature>
<feature type="binding site" evidence="8">
    <location>
        <position position="72"/>
    </location>
    <ligand>
        <name>[4Fe-4S] cluster</name>
        <dbReference type="ChEBI" id="CHEBI:49883"/>
        <label>1</label>
    </ligand>
</feature>
<keyword evidence="2 8" id="KW-0963">Cytoplasm</keyword>
<dbReference type="HAMAP" id="MF_02040">
    <property type="entry name" value="Mrp_NBP35"/>
    <property type="match status" value="1"/>
</dbReference>
<dbReference type="Proteomes" id="UP000243052">
    <property type="component" value="Chromosome v"/>
</dbReference>
<dbReference type="CDD" id="cd02037">
    <property type="entry name" value="Mrp_NBP35"/>
    <property type="match status" value="1"/>
</dbReference>
<dbReference type="GO" id="GO:0005634">
    <property type="term" value="C:nucleus"/>
    <property type="evidence" value="ECO:0007669"/>
    <property type="project" value="UniProtKB-SubCell"/>
</dbReference>
<evidence type="ECO:0000256" key="3">
    <source>
        <dbReference type="ARBA" id="ARBA00022723"/>
    </source>
</evidence>
<keyword evidence="10" id="KW-1185">Reference proteome</keyword>
<dbReference type="AlphaFoldDB" id="A0A109V047"/>
<dbReference type="GeneID" id="28724618"/>
<dbReference type="InterPro" id="IPR028601">
    <property type="entry name" value="NUBP1/Nbp35"/>
</dbReference>
<comment type="similarity">
    <text evidence="8">Belongs to the Mrp/NBP35 ATP-binding proteins family. NUBP1/NBP35 subfamily.</text>
</comment>
<dbReference type="GO" id="GO:0140663">
    <property type="term" value="F:ATP-dependent FeS chaperone activity"/>
    <property type="evidence" value="ECO:0007669"/>
    <property type="project" value="InterPro"/>
</dbReference>
<dbReference type="GO" id="GO:1904564">
    <property type="term" value="C:cytosolic [4Fe-4S] assembly scaffold complex"/>
    <property type="evidence" value="ECO:0007669"/>
    <property type="project" value="UniProtKB-ARBA"/>
</dbReference>
<dbReference type="GO" id="GO:0016226">
    <property type="term" value="P:iron-sulfur cluster assembly"/>
    <property type="evidence" value="ECO:0007669"/>
    <property type="project" value="UniProtKB-UniRule"/>
</dbReference>
<feature type="binding site" evidence="8">
    <location>
        <position position="275"/>
    </location>
    <ligand>
        <name>[4Fe-4S] cluster</name>
        <dbReference type="ChEBI" id="CHEBI:49883"/>
        <label>2</label>
        <note>ligand shared with heterodimeric partner</note>
    </ligand>
</feature>
<dbReference type="PANTHER" id="PTHR23264">
    <property type="entry name" value="NUCLEOTIDE-BINDING PROTEIN NBP35 YEAST -RELATED"/>
    <property type="match status" value="1"/>
</dbReference>
<dbReference type="STRING" id="45286.A0A109V047"/>
<evidence type="ECO:0000256" key="8">
    <source>
        <dbReference type="HAMAP-Rule" id="MF_03038"/>
    </source>
</evidence>
<keyword evidence="8" id="KW-0539">Nucleus</keyword>
<dbReference type="HAMAP" id="MF_03038">
    <property type="entry name" value="NUBP1"/>
    <property type="match status" value="1"/>
</dbReference>
<keyword evidence="3 8" id="KW-0479">Metal-binding</keyword>
<organism evidence="9 10">
    <name type="scientific">Eremothecium sinecaudum</name>
    <dbReference type="NCBI Taxonomy" id="45286"/>
    <lineage>
        <taxon>Eukaryota</taxon>
        <taxon>Fungi</taxon>
        <taxon>Dikarya</taxon>
        <taxon>Ascomycota</taxon>
        <taxon>Saccharomycotina</taxon>
        <taxon>Saccharomycetes</taxon>
        <taxon>Saccharomycetales</taxon>
        <taxon>Saccharomycetaceae</taxon>
        <taxon>Eremothecium</taxon>
    </lineage>
</organism>
<dbReference type="InterPro" id="IPR027417">
    <property type="entry name" value="P-loop_NTPase"/>
</dbReference>
<dbReference type="SUPFAM" id="SSF52540">
    <property type="entry name" value="P-loop containing nucleoside triphosphate hydrolases"/>
    <property type="match status" value="1"/>
</dbReference>
<evidence type="ECO:0000256" key="2">
    <source>
        <dbReference type="ARBA" id="ARBA00022490"/>
    </source>
</evidence>
<dbReference type="PROSITE" id="PS01215">
    <property type="entry name" value="MRP"/>
    <property type="match status" value="1"/>
</dbReference>
<proteinExistence type="inferred from homology"/>
<dbReference type="RefSeq" id="XP_017988329.1">
    <property type="nucleotide sequence ID" value="XM_018132840.1"/>
</dbReference>
<dbReference type="InterPro" id="IPR033756">
    <property type="entry name" value="YlxH/NBP35"/>
</dbReference>
<dbReference type="Gene3D" id="3.40.50.300">
    <property type="entry name" value="P-loop containing nucleotide triphosphate hydrolases"/>
    <property type="match status" value="1"/>
</dbReference>
<keyword evidence="5 8" id="KW-0067">ATP-binding</keyword>
<evidence type="ECO:0000256" key="5">
    <source>
        <dbReference type="ARBA" id="ARBA00022840"/>
    </source>
</evidence>
<reference evidence="9 10" key="1">
    <citation type="submission" date="2016-01" db="EMBL/GenBank/DDBJ databases">
        <title>Genome sequence of the yeast Holleya sinecauda.</title>
        <authorList>
            <person name="Dietrich F.S."/>
        </authorList>
    </citation>
    <scope>NUCLEOTIDE SEQUENCE [LARGE SCALE GENOMIC DNA]</scope>
    <source>
        <strain evidence="9 10">ATCC 58844</strain>
    </source>
</reference>
<dbReference type="FunFam" id="3.40.50.300:FF:000427">
    <property type="entry name" value="Cytosolic Fe-S cluster assembly factor NUBP1"/>
    <property type="match status" value="1"/>
</dbReference>
<comment type="subcellular location">
    <subcellularLocation>
        <location evidence="8">Cytoplasm</location>
    </subcellularLocation>
    <subcellularLocation>
        <location evidence="8">Nucleus</location>
    </subcellularLocation>
</comment>
<evidence type="ECO:0000313" key="9">
    <source>
        <dbReference type="EMBL" id="AMD21333.1"/>
    </source>
</evidence>
<feature type="binding site" evidence="8">
    <location>
        <position position="49"/>
    </location>
    <ligand>
        <name>[4Fe-4S] cluster</name>
        <dbReference type="ChEBI" id="CHEBI:49883"/>
        <label>1</label>
    </ligand>
</feature>
<protein>
    <submittedName>
        <fullName evidence="9">HER054Cp</fullName>
    </submittedName>
</protein>
<dbReference type="Pfam" id="PF10609">
    <property type="entry name" value="ParA"/>
    <property type="match status" value="1"/>
</dbReference>
<evidence type="ECO:0000256" key="7">
    <source>
        <dbReference type="ARBA" id="ARBA00023014"/>
    </source>
</evidence>
<dbReference type="GO" id="GO:0005829">
    <property type="term" value="C:cytosol"/>
    <property type="evidence" value="ECO:0007669"/>
    <property type="project" value="TreeGrafter"/>
</dbReference>
<dbReference type="GO" id="GO:0046872">
    <property type="term" value="F:metal ion binding"/>
    <property type="evidence" value="ECO:0007669"/>
    <property type="project" value="UniProtKB-KW"/>
</dbReference>